<comment type="domain">
    <text evidence="7">The EXKPK motif is conserved in inositol-pentakisphosphate 2-kinases of both family 1 and 2.</text>
</comment>
<evidence type="ECO:0000256" key="1">
    <source>
        <dbReference type="ARBA" id="ARBA00007229"/>
    </source>
</evidence>
<gene>
    <name evidence="8" type="ORF">CLODIP_2_CD14609</name>
</gene>
<dbReference type="Gene3D" id="3.30.200.110">
    <property type="entry name" value="Inositol-pentakisphosphate 2-kinase, N-lobe"/>
    <property type="match status" value="1"/>
</dbReference>
<evidence type="ECO:0000313" key="9">
    <source>
        <dbReference type="Proteomes" id="UP000494165"/>
    </source>
</evidence>
<protein>
    <recommendedName>
        <fullName evidence="2 7">Inositol-pentakisphosphate 2-kinase</fullName>
        <ecNumber evidence="2 7">2.7.1.158</ecNumber>
    </recommendedName>
</protein>
<dbReference type="GO" id="GO:0005524">
    <property type="term" value="F:ATP binding"/>
    <property type="evidence" value="ECO:0007669"/>
    <property type="project" value="UniProtKB-KW"/>
</dbReference>
<comment type="function">
    <text evidence="7">Phosphorylates Ins(1,3,4,5,6)P5 at position 2 to form Ins(1,2,3,4,5,6)P6 (InsP6 or phytate).</text>
</comment>
<comment type="caution">
    <text evidence="8">The sequence shown here is derived from an EMBL/GenBank/DDBJ whole genome shotgun (WGS) entry which is preliminary data.</text>
</comment>
<proteinExistence type="inferred from homology"/>
<evidence type="ECO:0000256" key="6">
    <source>
        <dbReference type="ARBA" id="ARBA00022840"/>
    </source>
</evidence>
<dbReference type="GO" id="GO:0035299">
    <property type="term" value="F:inositol-1,3,4,5,6-pentakisphosphate 2-kinase activity"/>
    <property type="evidence" value="ECO:0007669"/>
    <property type="project" value="UniProtKB-EC"/>
</dbReference>
<name>A0A8S1DI57_9INSE</name>
<dbReference type="PANTHER" id="PTHR14456">
    <property type="entry name" value="INOSITOL POLYPHOSPHATE KINASE 1"/>
    <property type="match status" value="1"/>
</dbReference>
<keyword evidence="9" id="KW-1185">Reference proteome</keyword>
<evidence type="ECO:0000256" key="7">
    <source>
        <dbReference type="RuleBase" id="RU364126"/>
    </source>
</evidence>
<dbReference type="InterPro" id="IPR009286">
    <property type="entry name" value="Ins_P5_2-kin"/>
</dbReference>
<dbReference type="PANTHER" id="PTHR14456:SF2">
    <property type="entry name" value="INOSITOL-PENTAKISPHOSPHATE 2-KINASE"/>
    <property type="match status" value="1"/>
</dbReference>
<sequence length="476" mass="54526">MTFEGASPRRCRVGWELTTPHLTPAAAAARRAAEGPGLGPIMLDGVAAAENDNVPRLDLSNLKWIYRGEGNANLVIALSHERCIVRLRKVDKNKLGRLSDTDRYLEVQRLKQELAFYQNVLIPLMGSSFLKQSVVYKLDRDQVQMINQIIQHQRPAHRSHKVAFCAADLVAVYPDYTLLPENLDGETSTFCVEIKPKQGWIHPNDRILPKCTFCMKQYLKLKNRSIARLSDYCPLNLYSGNKQRMQDAIRALLFSPQNNLKIFKDGCLIYGEDVKTNLTEMLRCWFGSKHKLTDKEVLIDAFCNLVIEGLCREVPDNTSCSSRDDAKENSPWQPVCNWSRQPLPKNCVLGRILAIQMLEVPRDQVDLKVHDAYPFLHRDEYLTPVQRYLLSATTKDCSVLMSFQHVSQDRMKILPSRHVIHEQNSQQSFVFNIGVSDLDPKPLTCIEKHRKRDLEILMAMLELTQCNKQPVNRDLD</sequence>
<dbReference type="GO" id="GO:0032958">
    <property type="term" value="P:inositol phosphate biosynthetic process"/>
    <property type="evidence" value="ECO:0007669"/>
    <property type="project" value="TreeGrafter"/>
</dbReference>
<keyword evidence="3 7" id="KW-0808">Transferase</keyword>
<dbReference type="AlphaFoldDB" id="A0A8S1DI57"/>
<dbReference type="Proteomes" id="UP000494165">
    <property type="component" value="Unassembled WGS sequence"/>
</dbReference>
<dbReference type="OrthoDB" id="272370at2759"/>
<evidence type="ECO:0000313" key="8">
    <source>
        <dbReference type="EMBL" id="CAB3380320.1"/>
    </source>
</evidence>
<evidence type="ECO:0000256" key="4">
    <source>
        <dbReference type="ARBA" id="ARBA00022741"/>
    </source>
</evidence>
<comment type="catalytic activity">
    <reaction evidence="7">
        <text>1D-myo-inositol 1,3,4,5,6-pentakisphosphate + ATP = 1D-myo-inositol hexakisphosphate + ADP + H(+)</text>
        <dbReference type="Rhea" id="RHEA:20313"/>
        <dbReference type="ChEBI" id="CHEBI:15378"/>
        <dbReference type="ChEBI" id="CHEBI:30616"/>
        <dbReference type="ChEBI" id="CHEBI:57733"/>
        <dbReference type="ChEBI" id="CHEBI:58130"/>
        <dbReference type="ChEBI" id="CHEBI:456216"/>
        <dbReference type="EC" id="2.7.1.158"/>
    </reaction>
</comment>
<accession>A0A8S1DI57</accession>
<keyword evidence="6 7" id="KW-0067">ATP-binding</keyword>
<dbReference type="EMBL" id="CADEPI010000205">
    <property type="protein sequence ID" value="CAB3380320.1"/>
    <property type="molecule type" value="Genomic_DNA"/>
</dbReference>
<dbReference type="InterPro" id="IPR043001">
    <property type="entry name" value="IP5_2-K_N_lobe"/>
</dbReference>
<evidence type="ECO:0000256" key="2">
    <source>
        <dbReference type="ARBA" id="ARBA00012023"/>
    </source>
</evidence>
<dbReference type="EC" id="2.7.1.158" evidence="2 7"/>
<keyword evidence="5 7" id="KW-0418">Kinase</keyword>
<keyword evidence="4 7" id="KW-0547">Nucleotide-binding</keyword>
<dbReference type="GO" id="GO:0005634">
    <property type="term" value="C:nucleus"/>
    <property type="evidence" value="ECO:0007669"/>
    <property type="project" value="TreeGrafter"/>
</dbReference>
<organism evidence="8 9">
    <name type="scientific">Cloeon dipterum</name>
    <dbReference type="NCBI Taxonomy" id="197152"/>
    <lineage>
        <taxon>Eukaryota</taxon>
        <taxon>Metazoa</taxon>
        <taxon>Ecdysozoa</taxon>
        <taxon>Arthropoda</taxon>
        <taxon>Hexapoda</taxon>
        <taxon>Insecta</taxon>
        <taxon>Pterygota</taxon>
        <taxon>Palaeoptera</taxon>
        <taxon>Ephemeroptera</taxon>
        <taxon>Pisciforma</taxon>
        <taxon>Baetidae</taxon>
        <taxon>Cloeon</taxon>
    </lineage>
</organism>
<evidence type="ECO:0000256" key="5">
    <source>
        <dbReference type="ARBA" id="ARBA00022777"/>
    </source>
</evidence>
<dbReference type="Pfam" id="PF06090">
    <property type="entry name" value="Ins_P5_2-kin"/>
    <property type="match status" value="1"/>
</dbReference>
<evidence type="ECO:0000256" key="3">
    <source>
        <dbReference type="ARBA" id="ARBA00022679"/>
    </source>
</evidence>
<reference evidence="8 9" key="1">
    <citation type="submission" date="2020-04" db="EMBL/GenBank/DDBJ databases">
        <authorList>
            <person name="Alioto T."/>
            <person name="Alioto T."/>
            <person name="Gomez Garrido J."/>
        </authorList>
    </citation>
    <scope>NUCLEOTIDE SEQUENCE [LARGE SCALE GENOMIC DNA]</scope>
</reference>
<comment type="similarity">
    <text evidence="1">Belongs to the IPK1 type 2 family.</text>
</comment>